<dbReference type="InParanoid" id="A0A3Q7IPG3"/>
<reference evidence="2" key="2">
    <citation type="submission" date="2019-01" db="UniProtKB">
        <authorList>
            <consortium name="EnsemblPlants"/>
        </authorList>
    </citation>
    <scope>IDENTIFICATION</scope>
    <source>
        <strain evidence="2">cv. Heinz 1706</strain>
    </source>
</reference>
<keyword evidence="1" id="KW-0472">Membrane</keyword>
<feature type="transmembrane region" description="Helical" evidence="1">
    <location>
        <begin position="16"/>
        <end position="34"/>
    </location>
</feature>
<dbReference type="Proteomes" id="UP000004994">
    <property type="component" value="Chromosome 8"/>
</dbReference>
<dbReference type="EnsemblPlants" id="Solyc08g079560.1.1">
    <property type="protein sequence ID" value="Solyc08g079560.1.1.1"/>
    <property type="gene ID" value="Solyc08g079560.1"/>
</dbReference>
<name>A0A3Q7IPG3_SOLLC</name>
<organism evidence="2">
    <name type="scientific">Solanum lycopersicum</name>
    <name type="common">Tomato</name>
    <name type="synonym">Lycopersicon esculentum</name>
    <dbReference type="NCBI Taxonomy" id="4081"/>
    <lineage>
        <taxon>Eukaryota</taxon>
        <taxon>Viridiplantae</taxon>
        <taxon>Streptophyta</taxon>
        <taxon>Embryophyta</taxon>
        <taxon>Tracheophyta</taxon>
        <taxon>Spermatophyta</taxon>
        <taxon>Magnoliopsida</taxon>
        <taxon>eudicotyledons</taxon>
        <taxon>Gunneridae</taxon>
        <taxon>Pentapetalae</taxon>
        <taxon>asterids</taxon>
        <taxon>lamiids</taxon>
        <taxon>Solanales</taxon>
        <taxon>Solanaceae</taxon>
        <taxon>Solanoideae</taxon>
        <taxon>Solaneae</taxon>
        <taxon>Solanum</taxon>
        <taxon>Solanum subgen. Lycopersicon</taxon>
    </lineage>
</organism>
<keyword evidence="1" id="KW-1133">Transmembrane helix</keyword>
<proteinExistence type="predicted"/>
<dbReference type="AlphaFoldDB" id="A0A3Q7IPG3"/>
<sequence>MTSPRIIILSSPLTRLFVNFFFAYLDNLSLLFILPTKKYKLLQTTLIYYFSMHVL</sequence>
<evidence type="ECO:0000256" key="1">
    <source>
        <dbReference type="SAM" id="Phobius"/>
    </source>
</evidence>
<evidence type="ECO:0000313" key="2">
    <source>
        <dbReference type="EnsemblPlants" id="Solyc08g079560.1.1.1"/>
    </source>
</evidence>
<protein>
    <submittedName>
        <fullName evidence="2">Uncharacterized protein</fullName>
    </submittedName>
</protein>
<evidence type="ECO:0000313" key="3">
    <source>
        <dbReference type="Proteomes" id="UP000004994"/>
    </source>
</evidence>
<keyword evidence="1" id="KW-0812">Transmembrane</keyword>
<reference evidence="2" key="1">
    <citation type="journal article" date="2012" name="Nature">
        <title>The tomato genome sequence provides insights into fleshy fruit evolution.</title>
        <authorList>
            <consortium name="Tomato Genome Consortium"/>
        </authorList>
    </citation>
    <scope>NUCLEOTIDE SEQUENCE [LARGE SCALE GENOMIC DNA]</scope>
    <source>
        <strain evidence="2">cv. Heinz 1706</strain>
    </source>
</reference>
<dbReference type="Gramene" id="Solyc08g079560.1.1">
    <property type="protein sequence ID" value="Solyc08g079560.1.1.1"/>
    <property type="gene ID" value="Solyc08g079560.1"/>
</dbReference>
<dbReference type="PaxDb" id="4081-Solyc08g079560.1.1"/>
<accession>A0A3Q7IPG3</accession>
<keyword evidence="3" id="KW-1185">Reference proteome</keyword>